<dbReference type="Gene3D" id="2.170.130.10">
    <property type="entry name" value="TonB-dependent receptor, plug domain"/>
    <property type="match status" value="1"/>
</dbReference>
<dbReference type="InterPro" id="IPR036942">
    <property type="entry name" value="Beta-barrel_TonB_sf"/>
</dbReference>
<dbReference type="PROSITE" id="PS01156">
    <property type="entry name" value="TONB_DEPENDENT_REC_2"/>
    <property type="match status" value="1"/>
</dbReference>
<dbReference type="Pfam" id="PF07715">
    <property type="entry name" value="Plug"/>
    <property type="match status" value="1"/>
</dbReference>
<dbReference type="Proteomes" id="UP001149303">
    <property type="component" value="Unassembled WGS sequence"/>
</dbReference>
<evidence type="ECO:0000256" key="2">
    <source>
        <dbReference type="ARBA" id="ARBA00022448"/>
    </source>
</evidence>
<dbReference type="GO" id="GO:0015344">
    <property type="term" value="F:siderophore uptake transmembrane transporter activity"/>
    <property type="evidence" value="ECO:0007669"/>
    <property type="project" value="TreeGrafter"/>
</dbReference>
<keyword evidence="8 15" id="KW-0675">Receptor</keyword>
<evidence type="ECO:0000256" key="10">
    <source>
        <dbReference type="PROSITE-ProRule" id="PRU01360"/>
    </source>
</evidence>
<dbReference type="Pfam" id="PF00593">
    <property type="entry name" value="TonB_dep_Rec_b-barrel"/>
    <property type="match status" value="1"/>
</dbReference>
<keyword evidence="2 10" id="KW-0813">Transport</keyword>
<evidence type="ECO:0000256" key="1">
    <source>
        <dbReference type="ARBA" id="ARBA00004571"/>
    </source>
</evidence>
<feature type="domain" description="TonB-dependent receptor plug" evidence="14">
    <location>
        <begin position="114"/>
        <end position="219"/>
    </location>
</feature>
<dbReference type="GO" id="GO:0009279">
    <property type="term" value="C:cell outer membrane"/>
    <property type="evidence" value="ECO:0007669"/>
    <property type="project" value="UniProtKB-SubCell"/>
</dbReference>
<dbReference type="InterPro" id="IPR000531">
    <property type="entry name" value="Beta-barrel_TonB"/>
</dbReference>
<keyword evidence="16" id="KW-1185">Reference proteome</keyword>
<proteinExistence type="inferred from homology"/>
<dbReference type="InterPro" id="IPR039426">
    <property type="entry name" value="TonB-dep_rcpt-like"/>
</dbReference>
<dbReference type="PANTHER" id="PTHR30069:SF29">
    <property type="entry name" value="HEMOGLOBIN AND HEMOGLOBIN-HAPTOGLOBIN-BINDING PROTEIN 1-RELATED"/>
    <property type="match status" value="1"/>
</dbReference>
<evidence type="ECO:0000256" key="4">
    <source>
        <dbReference type="ARBA" id="ARBA00022692"/>
    </source>
</evidence>
<gene>
    <name evidence="15" type="ORF">LCI24_02470</name>
</gene>
<dbReference type="Pfam" id="PF13715">
    <property type="entry name" value="CarbopepD_reg_2"/>
    <property type="match status" value="1"/>
</dbReference>
<feature type="chain" id="PRO_5040743644" evidence="12">
    <location>
        <begin position="19"/>
        <end position="821"/>
    </location>
</feature>
<evidence type="ECO:0000313" key="16">
    <source>
        <dbReference type="Proteomes" id="UP001149303"/>
    </source>
</evidence>
<dbReference type="SUPFAM" id="SSF49464">
    <property type="entry name" value="Carboxypeptidase regulatory domain-like"/>
    <property type="match status" value="1"/>
</dbReference>
<evidence type="ECO:0000256" key="12">
    <source>
        <dbReference type="SAM" id="SignalP"/>
    </source>
</evidence>
<evidence type="ECO:0000256" key="7">
    <source>
        <dbReference type="ARBA" id="ARBA00023136"/>
    </source>
</evidence>
<keyword evidence="9 10" id="KW-0998">Cell outer membrane</keyword>
<keyword evidence="6 11" id="KW-0798">TonB box</keyword>
<dbReference type="InterPro" id="IPR012910">
    <property type="entry name" value="Plug_dom"/>
</dbReference>
<keyword evidence="7 10" id="KW-0472">Membrane</keyword>
<dbReference type="Gene3D" id="2.40.170.20">
    <property type="entry name" value="TonB-dependent receptor, beta-barrel domain"/>
    <property type="match status" value="1"/>
</dbReference>
<evidence type="ECO:0000256" key="6">
    <source>
        <dbReference type="ARBA" id="ARBA00023077"/>
    </source>
</evidence>
<feature type="domain" description="TonB-dependent receptor-like beta-barrel" evidence="13">
    <location>
        <begin position="297"/>
        <end position="794"/>
    </location>
</feature>
<feature type="signal peptide" evidence="12">
    <location>
        <begin position="1"/>
        <end position="18"/>
    </location>
</feature>
<organism evidence="15 16">
    <name type="scientific">Tenacibaculum larymnensis</name>
    <dbReference type="NCBI Taxonomy" id="2878201"/>
    <lineage>
        <taxon>Bacteria</taxon>
        <taxon>Pseudomonadati</taxon>
        <taxon>Bacteroidota</taxon>
        <taxon>Flavobacteriia</taxon>
        <taxon>Flavobacteriales</taxon>
        <taxon>Flavobacteriaceae</taxon>
        <taxon>Tenacibaculum</taxon>
    </lineage>
</organism>
<evidence type="ECO:0000259" key="13">
    <source>
        <dbReference type="Pfam" id="PF00593"/>
    </source>
</evidence>
<evidence type="ECO:0000313" key="15">
    <source>
        <dbReference type="EMBL" id="MDE1205650.1"/>
    </source>
</evidence>
<reference evidence="15" key="1">
    <citation type="submission" date="2021-09" db="EMBL/GenBank/DDBJ databases">
        <authorList>
            <person name="Smyrli M."/>
        </authorList>
    </citation>
    <scope>NUCLEOTIDE SEQUENCE</scope>
    <source>
        <strain evidence="15">LAR25</strain>
    </source>
</reference>
<evidence type="ECO:0000259" key="14">
    <source>
        <dbReference type="Pfam" id="PF07715"/>
    </source>
</evidence>
<dbReference type="InterPro" id="IPR010917">
    <property type="entry name" value="TonB_rcpt_CS"/>
</dbReference>
<comment type="caution">
    <text evidence="15">The sequence shown here is derived from an EMBL/GenBank/DDBJ whole genome shotgun (WGS) entry which is preliminary data.</text>
</comment>
<accession>A0A9X4EP89</accession>
<keyword evidence="3 10" id="KW-1134">Transmembrane beta strand</keyword>
<evidence type="ECO:0000256" key="5">
    <source>
        <dbReference type="ARBA" id="ARBA00022729"/>
    </source>
</evidence>
<dbReference type="RefSeq" id="WP_274639001.1">
    <property type="nucleotide sequence ID" value="NZ_JAIWJY010000001.1"/>
</dbReference>
<dbReference type="EMBL" id="JAIWJY010000001">
    <property type="protein sequence ID" value="MDE1205650.1"/>
    <property type="molecule type" value="Genomic_DNA"/>
</dbReference>
<dbReference type="PANTHER" id="PTHR30069">
    <property type="entry name" value="TONB-DEPENDENT OUTER MEMBRANE RECEPTOR"/>
    <property type="match status" value="1"/>
</dbReference>
<dbReference type="PROSITE" id="PS52016">
    <property type="entry name" value="TONB_DEPENDENT_REC_3"/>
    <property type="match status" value="1"/>
</dbReference>
<dbReference type="GO" id="GO:0044718">
    <property type="term" value="P:siderophore transmembrane transport"/>
    <property type="evidence" value="ECO:0007669"/>
    <property type="project" value="TreeGrafter"/>
</dbReference>
<protein>
    <submittedName>
        <fullName evidence="15">TonB-dependent receptor</fullName>
    </submittedName>
</protein>
<name>A0A9X4EP89_9FLAO</name>
<evidence type="ECO:0000256" key="9">
    <source>
        <dbReference type="ARBA" id="ARBA00023237"/>
    </source>
</evidence>
<dbReference type="AlphaFoldDB" id="A0A9X4EP89"/>
<sequence>MKHRITVFFLLFVTTIFSQTITVIDAETGKPVEAVAVFNKDKTTSAVSDELGKIDISDFKKNELLTFTHVSYAQYQEKKSVIKKNNYHVYLSKNSEQLDEVVVSVFKNREKTNRIAEQIAVVSSKEIEKLSPQTSADLLASVPGIKVQKSQFGGGSPVLRGMESNRVLLVVDGVRMNNAIYRKGHLQNSITVAPNLLDRTEVVFGPSSVIYGSDALGGVIHYYTKTPKLSEKGSEIKGNTFLRYSSANNEVTNVVSAELRFKKWASFTSIAHSNFGDLKMGENRSHGFDNWGKVPYYSNNTNTFYSDTPVANSDQNLQRNTGYSQTDVLQKFYVPFSKNTDFKFNIQYSTSSDIPRFDKLNELKNGSLKFAEWYYGPQERLLISPQLIINPKKKWMDNGTITLAYQNIKESRIQRKFGSLDRSYRKESVDAFSLNGDFTVPLAENRNLGYGIEVTYNDVESNSYGKTLRVNDNNIIGFDGDFTVQSRYPDGGSSYLSSAFYVDYRQDINSKSTLNTGIRGTNTVLKAKWLDETFIDIPQNDIQLDNQSLTATIGYVYKPNKTWQLNTVLSSGFRSPNIDDVGKIREKNGKVTIPNISLKPEHAYNVEIGAQKYFNNRKFRVGANVYYTLLNNYIYRESFELNGSSTIEYDGEDGAIVANVNKGTAYVTGATVSYQGKLHRNWNTSGFVTYTYGKTYDTNEPMSSIPPLFGRFDLSYVNNKFEGGANLVFNAKKDISDYNITEGIDNHEQTPIVNANATEDIDKYYGSPSWMTVGLYGKFQFTKNIALQAQLSNLFDEHYKEFASGVSAAGRNISVSLLTNF</sequence>
<comment type="similarity">
    <text evidence="10 11">Belongs to the TonB-dependent receptor family.</text>
</comment>
<keyword evidence="4 10" id="KW-0812">Transmembrane</keyword>
<evidence type="ECO:0000256" key="11">
    <source>
        <dbReference type="RuleBase" id="RU003357"/>
    </source>
</evidence>
<keyword evidence="5 12" id="KW-0732">Signal</keyword>
<dbReference type="InterPro" id="IPR008969">
    <property type="entry name" value="CarboxyPept-like_regulatory"/>
</dbReference>
<evidence type="ECO:0000256" key="3">
    <source>
        <dbReference type="ARBA" id="ARBA00022452"/>
    </source>
</evidence>
<comment type="subcellular location">
    <subcellularLocation>
        <location evidence="1 10">Cell outer membrane</location>
        <topology evidence="1 10">Multi-pass membrane protein</topology>
    </subcellularLocation>
</comment>
<dbReference type="InterPro" id="IPR037066">
    <property type="entry name" value="Plug_dom_sf"/>
</dbReference>
<dbReference type="SUPFAM" id="SSF56935">
    <property type="entry name" value="Porins"/>
    <property type="match status" value="1"/>
</dbReference>
<evidence type="ECO:0000256" key="8">
    <source>
        <dbReference type="ARBA" id="ARBA00023170"/>
    </source>
</evidence>